<accession>A0A9P6EDF0</accession>
<dbReference type="AlphaFoldDB" id="A0A9P6EDF0"/>
<reference evidence="1" key="1">
    <citation type="submission" date="2020-11" db="EMBL/GenBank/DDBJ databases">
        <authorList>
            <consortium name="DOE Joint Genome Institute"/>
            <person name="Ahrendt S."/>
            <person name="Riley R."/>
            <person name="Andreopoulos W."/>
            <person name="Labutti K."/>
            <person name="Pangilinan J."/>
            <person name="Ruiz-Duenas F.J."/>
            <person name="Barrasa J.M."/>
            <person name="Sanchez-Garcia M."/>
            <person name="Camarero S."/>
            <person name="Miyauchi S."/>
            <person name="Serrano A."/>
            <person name="Linde D."/>
            <person name="Babiker R."/>
            <person name="Drula E."/>
            <person name="Ayuso-Fernandez I."/>
            <person name="Pacheco R."/>
            <person name="Padilla G."/>
            <person name="Ferreira P."/>
            <person name="Barriuso J."/>
            <person name="Kellner H."/>
            <person name="Castanera R."/>
            <person name="Alfaro M."/>
            <person name="Ramirez L."/>
            <person name="Pisabarro A.G."/>
            <person name="Kuo A."/>
            <person name="Tritt A."/>
            <person name="Lipzen A."/>
            <person name="He G."/>
            <person name="Yan M."/>
            <person name="Ng V."/>
            <person name="Cullen D."/>
            <person name="Martin F."/>
            <person name="Rosso M.-N."/>
            <person name="Henrissat B."/>
            <person name="Hibbett D."/>
            <person name="Martinez A.T."/>
            <person name="Grigoriev I.V."/>
        </authorList>
    </citation>
    <scope>NUCLEOTIDE SEQUENCE</scope>
    <source>
        <strain evidence="1">CBS 506.95</strain>
    </source>
</reference>
<dbReference type="Proteomes" id="UP000807306">
    <property type="component" value="Unassembled WGS sequence"/>
</dbReference>
<name>A0A9P6EDF0_9AGAR</name>
<proteinExistence type="predicted"/>
<evidence type="ECO:0000313" key="1">
    <source>
        <dbReference type="EMBL" id="KAF9527393.1"/>
    </source>
</evidence>
<organism evidence="1 2">
    <name type="scientific">Crepidotus variabilis</name>
    <dbReference type="NCBI Taxonomy" id="179855"/>
    <lineage>
        <taxon>Eukaryota</taxon>
        <taxon>Fungi</taxon>
        <taxon>Dikarya</taxon>
        <taxon>Basidiomycota</taxon>
        <taxon>Agaricomycotina</taxon>
        <taxon>Agaricomycetes</taxon>
        <taxon>Agaricomycetidae</taxon>
        <taxon>Agaricales</taxon>
        <taxon>Agaricineae</taxon>
        <taxon>Crepidotaceae</taxon>
        <taxon>Crepidotus</taxon>
    </lineage>
</organism>
<keyword evidence="2" id="KW-1185">Reference proteome</keyword>
<protein>
    <submittedName>
        <fullName evidence="1">Uncharacterized protein</fullName>
    </submittedName>
</protein>
<gene>
    <name evidence="1" type="ORF">CPB83DRAFT_895405</name>
</gene>
<evidence type="ECO:0000313" key="2">
    <source>
        <dbReference type="Proteomes" id="UP000807306"/>
    </source>
</evidence>
<dbReference type="OrthoDB" id="3071324at2759"/>
<comment type="caution">
    <text evidence="1">The sequence shown here is derived from an EMBL/GenBank/DDBJ whole genome shotgun (WGS) entry which is preliminary data.</text>
</comment>
<dbReference type="EMBL" id="MU157862">
    <property type="protein sequence ID" value="KAF9527393.1"/>
    <property type="molecule type" value="Genomic_DNA"/>
</dbReference>
<sequence>MYVLNNAPIINLYLDVNLSTLHWGHILPLIYIPTLEHFGVGNTPIAIPDFLDGVIGPLNLPSTYHNSSFLPALQILIAPPEYTLLFLKHCQLGFLPQLRTFELKPWKYEAFAGGAYKGERWHRDQFFVPIFEYLAGSDHGTGLRLKLYAMALISFIEWTLLRT</sequence>